<feature type="region of interest" description="Disordered" evidence="4">
    <location>
        <begin position="1"/>
        <end position="23"/>
    </location>
</feature>
<dbReference type="PATRIC" id="fig|1705389.3.peg.52"/>
<dbReference type="CDD" id="cd00090">
    <property type="entry name" value="HTH_ARSR"/>
    <property type="match status" value="1"/>
</dbReference>
<accession>A0A0N0BQF2</accession>
<dbReference type="InterPro" id="IPR011991">
    <property type="entry name" value="ArsR-like_HTH"/>
</dbReference>
<dbReference type="PANTHER" id="PTHR43132:SF2">
    <property type="entry name" value="ARSENICAL RESISTANCE OPERON REPRESSOR ARSR-RELATED"/>
    <property type="match status" value="1"/>
</dbReference>
<name>A0A0N0BQF2_9EURY</name>
<proteinExistence type="predicted"/>
<dbReference type="SUPFAM" id="SSF46785">
    <property type="entry name" value="Winged helix' DNA-binding domain"/>
    <property type="match status" value="1"/>
</dbReference>
<reference evidence="6 7" key="1">
    <citation type="submission" date="2015-08" db="EMBL/GenBank/DDBJ databases">
        <title>Genomes of Isolates from Cabo Rojo, PR.</title>
        <authorList>
            <person name="Sanchez-Nieves R.L."/>
            <person name="Montalvo-Rodriguez R."/>
        </authorList>
    </citation>
    <scope>NUCLEOTIDE SEQUENCE [LARGE SCALE GENOMIC DNA]</scope>
    <source>
        <strain evidence="6 7">5</strain>
    </source>
</reference>
<dbReference type="SMART" id="SM00418">
    <property type="entry name" value="HTH_ARSR"/>
    <property type="match status" value="1"/>
</dbReference>
<comment type="caution">
    <text evidence="6">The sequence shown here is derived from an EMBL/GenBank/DDBJ whole genome shotgun (WGS) entry which is preliminary data.</text>
</comment>
<keyword evidence="7" id="KW-1185">Reference proteome</keyword>
<dbReference type="EMBL" id="LIST01000008">
    <property type="protein sequence ID" value="KOX95324.1"/>
    <property type="molecule type" value="Genomic_DNA"/>
</dbReference>
<protein>
    <submittedName>
        <fullName evidence="6">ArsR family transcriptional regulator</fullName>
    </submittedName>
</protein>
<dbReference type="Pfam" id="PF12840">
    <property type="entry name" value="HTH_20"/>
    <property type="match status" value="1"/>
</dbReference>
<dbReference type="Gene3D" id="1.10.10.10">
    <property type="entry name" value="Winged helix-like DNA-binding domain superfamily/Winged helix DNA-binding domain"/>
    <property type="match status" value="1"/>
</dbReference>
<keyword evidence="1" id="KW-0805">Transcription regulation</keyword>
<evidence type="ECO:0000256" key="1">
    <source>
        <dbReference type="ARBA" id="ARBA00023015"/>
    </source>
</evidence>
<evidence type="ECO:0000259" key="5">
    <source>
        <dbReference type="SMART" id="SM00418"/>
    </source>
</evidence>
<evidence type="ECO:0000313" key="6">
    <source>
        <dbReference type="EMBL" id="KOX95324.1"/>
    </source>
</evidence>
<dbReference type="Proteomes" id="UP000037747">
    <property type="component" value="Unassembled WGS sequence"/>
</dbReference>
<evidence type="ECO:0000256" key="2">
    <source>
        <dbReference type="ARBA" id="ARBA00023125"/>
    </source>
</evidence>
<dbReference type="InterPro" id="IPR036388">
    <property type="entry name" value="WH-like_DNA-bd_sf"/>
</dbReference>
<dbReference type="OrthoDB" id="134936at2157"/>
<organism evidence="6 7">
    <name type="scientific">Halorubrum tropicale</name>
    <dbReference type="NCBI Taxonomy" id="1765655"/>
    <lineage>
        <taxon>Archaea</taxon>
        <taxon>Methanobacteriati</taxon>
        <taxon>Methanobacteriota</taxon>
        <taxon>Stenosarchaea group</taxon>
        <taxon>Halobacteria</taxon>
        <taxon>Halobacteriales</taxon>
        <taxon>Haloferacaceae</taxon>
        <taxon>Halorubrum</taxon>
    </lineage>
</organism>
<dbReference type="GO" id="GO:0003677">
    <property type="term" value="F:DNA binding"/>
    <property type="evidence" value="ECO:0007669"/>
    <property type="project" value="UniProtKB-KW"/>
</dbReference>
<dbReference type="AlphaFoldDB" id="A0A0N0BQF2"/>
<feature type="domain" description="HTH arsR-type" evidence="5">
    <location>
        <begin position="32"/>
        <end position="116"/>
    </location>
</feature>
<dbReference type="GO" id="GO:0003700">
    <property type="term" value="F:DNA-binding transcription factor activity"/>
    <property type="evidence" value="ECO:0007669"/>
    <property type="project" value="InterPro"/>
</dbReference>
<sequence length="130" mass="14944">MSETDRPPKEDVRRPEPPLPKDSGLTLEEYLAMQQAIGHPTRFRILRTLVANDELSAADLKAAVDVESHNFHYHLDELVGVGLIDKRQRRTADSQGFYTYYRPTAMGRGILEHGVEELMRREQEFNDAYS</sequence>
<evidence type="ECO:0000256" key="4">
    <source>
        <dbReference type="SAM" id="MobiDB-lite"/>
    </source>
</evidence>
<dbReference type="InterPro" id="IPR051011">
    <property type="entry name" value="Metal_resp_trans_reg"/>
</dbReference>
<keyword evidence="2" id="KW-0238">DNA-binding</keyword>
<dbReference type="InterPro" id="IPR036390">
    <property type="entry name" value="WH_DNA-bd_sf"/>
</dbReference>
<evidence type="ECO:0000256" key="3">
    <source>
        <dbReference type="ARBA" id="ARBA00023163"/>
    </source>
</evidence>
<gene>
    <name evidence="6" type="ORF">AMR74_15405</name>
</gene>
<feature type="compositionally biased region" description="Basic and acidic residues" evidence="4">
    <location>
        <begin position="1"/>
        <end position="16"/>
    </location>
</feature>
<dbReference type="InterPro" id="IPR001845">
    <property type="entry name" value="HTH_ArsR_DNA-bd_dom"/>
</dbReference>
<dbReference type="PANTHER" id="PTHR43132">
    <property type="entry name" value="ARSENICAL RESISTANCE OPERON REPRESSOR ARSR-RELATED"/>
    <property type="match status" value="1"/>
</dbReference>
<keyword evidence="3" id="KW-0804">Transcription</keyword>
<evidence type="ECO:0000313" key="7">
    <source>
        <dbReference type="Proteomes" id="UP000037747"/>
    </source>
</evidence>
<dbReference type="RefSeq" id="WP_053772933.1">
    <property type="nucleotide sequence ID" value="NZ_LIST01000008.1"/>
</dbReference>